<evidence type="ECO:0000313" key="2">
    <source>
        <dbReference type="Proteomes" id="UP000000267"/>
    </source>
</evidence>
<dbReference type="HOGENOM" id="CLU_046293_0_0_1"/>
<gene>
    <name evidence="1" type="ORF">Kpol_1064p20</name>
</gene>
<evidence type="ECO:0000313" key="1">
    <source>
        <dbReference type="EMBL" id="EDO16539.1"/>
    </source>
</evidence>
<dbReference type="STRING" id="436907.A7TME5"/>
<dbReference type="FunCoup" id="A7TME5">
    <property type="interactions" value="201"/>
</dbReference>
<dbReference type="AlphaFoldDB" id="A7TME5"/>
<reference evidence="1 2" key="1">
    <citation type="journal article" date="2007" name="Proc. Natl. Acad. Sci. U.S.A.">
        <title>Independent sorting-out of thousands of duplicated gene pairs in two yeast species descended from a whole-genome duplication.</title>
        <authorList>
            <person name="Scannell D.R."/>
            <person name="Frank A.C."/>
            <person name="Conant G.C."/>
            <person name="Byrne K.P."/>
            <person name="Woolfit M."/>
            <person name="Wolfe K.H."/>
        </authorList>
    </citation>
    <scope>NUCLEOTIDE SEQUENCE [LARGE SCALE GENOMIC DNA]</scope>
    <source>
        <strain evidence="2">ATCC 22028 / DSM 70294 / BCRC 21397 / CBS 2163 / NBRC 10782 / NRRL Y-8283 / UCD 57-17</strain>
    </source>
</reference>
<protein>
    <recommendedName>
        <fullName evidence="3">KOW domain-containing protein</fullName>
    </recommendedName>
</protein>
<dbReference type="Pfam" id="PF22682">
    <property type="entry name" value="Ribosomal_uL24m-like"/>
    <property type="match status" value="1"/>
</dbReference>
<dbReference type="GeneID" id="5544704"/>
<dbReference type="KEGG" id="vpo:Kpol_1064p20"/>
<name>A7TME5_VANPO</name>
<dbReference type="SUPFAM" id="SSF50104">
    <property type="entry name" value="Translation proteins SH3-like domain"/>
    <property type="match status" value="1"/>
</dbReference>
<proteinExistence type="predicted"/>
<organism evidence="2">
    <name type="scientific">Vanderwaltozyma polyspora (strain ATCC 22028 / DSM 70294 / BCRC 21397 / CBS 2163 / NBRC 10782 / NRRL Y-8283 / UCD 57-17)</name>
    <name type="common">Kluyveromyces polysporus</name>
    <dbReference type="NCBI Taxonomy" id="436907"/>
    <lineage>
        <taxon>Eukaryota</taxon>
        <taxon>Fungi</taxon>
        <taxon>Dikarya</taxon>
        <taxon>Ascomycota</taxon>
        <taxon>Saccharomycotina</taxon>
        <taxon>Saccharomycetes</taxon>
        <taxon>Saccharomycetales</taxon>
        <taxon>Saccharomycetaceae</taxon>
        <taxon>Vanderwaltozyma</taxon>
    </lineage>
</organism>
<dbReference type="PhylomeDB" id="A7TME5"/>
<dbReference type="Proteomes" id="UP000000267">
    <property type="component" value="Unassembled WGS sequence"/>
</dbReference>
<dbReference type="GO" id="GO:0003735">
    <property type="term" value="F:structural constituent of ribosome"/>
    <property type="evidence" value="ECO:0007669"/>
    <property type="project" value="EnsemblFungi"/>
</dbReference>
<dbReference type="EMBL" id="DS480422">
    <property type="protein sequence ID" value="EDO16539.1"/>
    <property type="molecule type" value="Genomic_DNA"/>
</dbReference>
<accession>A7TME5</accession>
<evidence type="ECO:0008006" key="3">
    <source>
        <dbReference type="Google" id="ProtNLM"/>
    </source>
</evidence>
<dbReference type="OrthoDB" id="359154at2759"/>
<dbReference type="InParanoid" id="A7TME5"/>
<keyword evidence="2" id="KW-1185">Reference proteome</keyword>
<dbReference type="RefSeq" id="XP_001644397.1">
    <property type="nucleotide sequence ID" value="XM_001644347.1"/>
</dbReference>
<sequence>MEGAYLHLTKVRAKLARTLENQPRRLRPMYEKFGRKTTPLFLQSEKSQVLESERFTKPRDWKYLPGDRVVLLKGSKAGNICVIKSLREGTNSFILDENGPTRMVALPKPFWTEGQTSHMIQMPLDVDHSEIRLVADIDDPAKDGSLKTVAVKDVVFGGSYYDEDYKKVMPYRYVNGDRSMVIPWPRPAPVEEECELGTDPVVAREQTFWVDSIVKNPIPKESLLTIRNPYSKHRRGTLTAKEIAHLMAPKMPLTETKKAYLAERKKLAKVRAERPVLSDEEKDKIGAKIFEKFVNQ</sequence>
<dbReference type="OMA" id="TFWVDSI"/>
<dbReference type="GO" id="GO:0005762">
    <property type="term" value="C:mitochondrial large ribosomal subunit"/>
    <property type="evidence" value="ECO:0007669"/>
    <property type="project" value="EnsemblFungi"/>
</dbReference>
<dbReference type="eggNOG" id="ENOG502QUDZ">
    <property type="taxonomic scope" value="Eukaryota"/>
</dbReference>
<dbReference type="InterPro" id="IPR008991">
    <property type="entry name" value="Translation_prot_SH3-like_sf"/>
</dbReference>